<dbReference type="Gene3D" id="3.30.420.10">
    <property type="entry name" value="Ribonuclease H-like superfamily/Ribonuclease H"/>
    <property type="match status" value="1"/>
</dbReference>
<dbReference type="GO" id="GO:0003676">
    <property type="term" value="F:nucleic acid binding"/>
    <property type="evidence" value="ECO:0007669"/>
    <property type="project" value="InterPro"/>
</dbReference>
<sequence>MNQERAAIIELFSNGKCPGEILKLLHIPKSRRKIVYRTIQRYNKTGGIKDMPRSGRPKSVTTPRLKKVVIDRIRRNPRRSLRKMASELKVSHGSMQNLVKNDLHLKSFKRRTVHFLSEKIVKKRLARSKGMLTRLATQPLQNIIFSDEKLFTIEEVTNKQNDRILAHTPLSITEKHLYVKRTQKPQSVMVWAGISAKGRTPLVFVPVGIKINSSTHQKLILQPVVKDLSKTMFNKEPFLFQQDGAPAHTSNISQNWLRENIPGFITKEEWPPSSPDLNPMDFSIWSILEKNACAKSHSSVEALKKSLHREWEKIPQDNLRAAVEAFLQRLKRVVEKKGGYIE</sequence>
<comment type="caution">
    <text evidence="1">The sequence shown here is derived from an EMBL/GenBank/DDBJ whole genome shotgun (WGS) entry which is preliminary data.</text>
</comment>
<accession>A0AAV7K714</accession>
<evidence type="ECO:0000313" key="2">
    <source>
        <dbReference type="Proteomes" id="UP001165289"/>
    </source>
</evidence>
<dbReference type="PANTHER" id="PTHR46068:SF1">
    <property type="entry name" value="TRANSPOSASE IS30-LIKE HTH DOMAIN-CONTAINING PROTEIN"/>
    <property type="match status" value="1"/>
</dbReference>
<dbReference type="Proteomes" id="UP001165289">
    <property type="component" value="Unassembled WGS sequence"/>
</dbReference>
<keyword evidence="2" id="KW-1185">Reference proteome</keyword>
<dbReference type="Pfam" id="PF13565">
    <property type="entry name" value="HTH_32"/>
    <property type="match status" value="1"/>
</dbReference>
<dbReference type="PANTHER" id="PTHR46068">
    <property type="entry name" value="PROTEIN CBG27172"/>
    <property type="match status" value="1"/>
</dbReference>
<proteinExistence type="predicted"/>
<dbReference type="InterPro" id="IPR036397">
    <property type="entry name" value="RNaseH_sf"/>
</dbReference>
<dbReference type="AlphaFoldDB" id="A0AAV7K714"/>
<organism evidence="1 2">
    <name type="scientific">Oopsacas minuta</name>
    <dbReference type="NCBI Taxonomy" id="111878"/>
    <lineage>
        <taxon>Eukaryota</taxon>
        <taxon>Metazoa</taxon>
        <taxon>Porifera</taxon>
        <taxon>Hexactinellida</taxon>
        <taxon>Hexasterophora</taxon>
        <taxon>Lyssacinosida</taxon>
        <taxon>Leucopsacidae</taxon>
        <taxon>Oopsacas</taxon>
    </lineage>
</organism>
<dbReference type="EMBL" id="JAKMXF010000122">
    <property type="protein sequence ID" value="KAI6657142.1"/>
    <property type="molecule type" value="Genomic_DNA"/>
</dbReference>
<evidence type="ECO:0008006" key="3">
    <source>
        <dbReference type="Google" id="ProtNLM"/>
    </source>
</evidence>
<evidence type="ECO:0000313" key="1">
    <source>
        <dbReference type="EMBL" id="KAI6657142.1"/>
    </source>
</evidence>
<protein>
    <recommendedName>
        <fullName evidence="3">Transposase</fullName>
    </recommendedName>
</protein>
<reference evidence="1 2" key="1">
    <citation type="journal article" date="2023" name="BMC Biol.">
        <title>The compact genome of the sponge Oopsacas minuta (Hexactinellida) is lacking key metazoan core genes.</title>
        <authorList>
            <person name="Santini S."/>
            <person name="Schenkelaars Q."/>
            <person name="Jourda C."/>
            <person name="Duchesne M."/>
            <person name="Belahbib H."/>
            <person name="Rocher C."/>
            <person name="Selva M."/>
            <person name="Riesgo A."/>
            <person name="Vervoort M."/>
            <person name="Leys S.P."/>
            <person name="Kodjabachian L."/>
            <person name="Le Bivic A."/>
            <person name="Borchiellini C."/>
            <person name="Claverie J.M."/>
            <person name="Renard E."/>
        </authorList>
    </citation>
    <scope>NUCLEOTIDE SEQUENCE [LARGE SCALE GENOMIC DNA]</scope>
    <source>
        <strain evidence="1">SPO-2</strain>
    </source>
</reference>
<gene>
    <name evidence="1" type="ORF">LOD99_15928</name>
</gene>
<dbReference type="InterPro" id="IPR009057">
    <property type="entry name" value="Homeodomain-like_sf"/>
</dbReference>
<name>A0AAV7K714_9METZ</name>
<dbReference type="SUPFAM" id="SSF46689">
    <property type="entry name" value="Homeodomain-like"/>
    <property type="match status" value="1"/>
</dbReference>